<proteinExistence type="inferred from homology"/>
<dbReference type="GO" id="GO:0005829">
    <property type="term" value="C:cytosol"/>
    <property type="evidence" value="ECO:0007669"/>
    <property type="project" value="TreeGrafter"/>
</dbReference>
<feature type="compositionally biased region" description="Basic residues" evidence="6">
    <location>
        <begin position="1189"/>
        <end position="1203"/>
    </location>
</feature>
<dbReference type="InterPro" id="IPR056167">
    <property type="entry name" value="A-sol_ELP1"/>
</dbReference>
<comment type="function">
    <text evidence="5">Component of the elongator complex which is required for multiple tRNA modifications, including mcm5U (5-methoxycarbonylmethyl uridine), mcm5s2U (5-methoxycarbonylmethyl-2-thiouridine), and ncm5U (5-carbamoylmethyl uridine). The elongator complex catalyzes formation of carboxymethyluridine in the wobble base at position 34 in tRNAs.</text>
</comment>
<feature type="domain" description="ELP1 alpha-solenoid" evidence="10">
    <location>
        <begin position="697"/>
        <end position="908"/>
    </location>
</feature>
<dbReference type="Pfam" id="PF23925">
    <property type="entry name" value="A-sol_ELP1"/>
    <property type="match status" value="1"/>
</dbReference>
<evidence type="ECO:0000256" key="5">
    <source>
        <dbReference type="PIRNR" id="PIRNR017233"/>
    </source>
</evidence>
<evidence type="ECO:0000313" key="12">
    <source>
        <dbReference type="EMBL" id="RKF63648.1"/>
    </source>
</evidence>
<evidence type="ECO:0000256" key="1">
    <source>
        <dbReference type="ARBA" id="ARBA00005043"/>
    </source>
</evidence>
<dbReference type="UniPathway" id="UPA00988"/>
<keyword evidence="5" id="KW-0539">Nucleus</keyword>
<evidence type="ECO:0000256" key="6">
    <source>
        <dbReference type="SAM" id="MobiDB-lite"/>
    </source>
</evidence>
<name>A0A420I1T0_9PEZI</name>
<comment type="similarity">
    <text evidence="2 5">Belongs to the ELP1/IKA1 family.</text>
</comment>
<comment type="pathway">
    <text evidence="1">tRNA modification; 5-methoxycarbonylmethyl-2-thiouridine-tRNA biosynthesis.</text>
</comment>
<feature type="domain" description="ELP1 N-terminal second beta-propeller" evidence="8">
    <location>
        <begin position="408"/>
        <end position="673"/>
    </location>
</feature>
<dbReference type="PIRSF" id="PIRSF017233">
    <property type="entry name" value="IKAP"/>
    <property type="match status" value="1"/>
</dbReference>
<reference evidence="12 13" key="1">
    <citation type="journal article" date="2018" name="BMC Genomics">
        <title>Comparative genome analyses reveal sequence features reflecting distinct modes of host-adaptation between dicot and monocot powdery mildew.</title>
        <authorList>
            <person name="Wu Y."/>
            <person name="Ma X."/>
            <person name="Pan Z."/>
            <person name="Kale S.D."/>
            <person name="Song Y."/>
            <person name="King H."/>
            <person name="Zhang Q."/>
            <person name="Presley C."/>
            <person name="Deng X."/>
            <person name="Wei C.I."/>
            <person name="Xiao S."/>
        </authorList>
    </citation>
    <scope>NUCLEOTIDE SEQUENCE [LARGE SCALE GENOMIC DNA]</scope>
    <source>
        <strain evidence="12">UMSG2</strain>
    </source>
</reference>
<keyword evidence="3 5" id="KW-0963">Cytoplasm</keyword>
<sequence length="1319" mass="148971">MKNLRIIQYEKWKSPDLRHITATAWDVASGSLLCTLGPTESDATIELIRVKLKSKPSNHESIISWDALCPNPDLVCEEIIDLHYFADKSMSCLVLAGGDVIVIREEIFGNEEKIEIVGSIDEGITAATWSPDEELLAITTRVNTIVFMSRNFEGVIQASMTSEDLKISTQVSVGWGKKETQFRGRGARALKDPTVPEKIDEGALTPNDDFKVSLSWRGDGAFIVVSSVEAGKRRVFRVYSREGQLDSVSEPVDGLEGTLSWRPTGNLIAGVQRLDDHIDIVFFERNGLRHGQFRLRLTPEQYQFSKYQIQLQWNPDSTILAVLLENHIEFWTMSNYHWYLKQQVPHSNSVIPCSLKWNPEKPLQCILTSNAKKLSLNRTLESITTIEQIFTITRTGTIPPYDHGIVAVIDGKTAKVTPFRTANIPPPMSLHELETKSNIIDISFNDATYSIAILHQTGISVFDWKNVADPSAGPYLSREITLPNSCFSNVKYQQISWASKNEVVTLHSYDSISHITKFRLDIQCNDTDTIEPRDITSTIKSFTISTLLSFSGKDYMHTFVQSTCGEIQSLDHEKQLLTQLKLPLFLPWIHFIKYQSSLLTVGMSNNGFLYANNRLIAKNCTSFITTDAQIIFTTASHFLKFIHITEIEHLEVPPEDIEDDERCRSIERGARIVTAVPTDLCLILQMPRGNLETIYPRAMVLAGVRKLIKEMDYKKAFAHCRTHRIDMNLLYDYNPEQFLSNVGLFVKQVKKVTHLDLFLSSLREEDVTRTIYKEVKQPINNGDKSLILNNKMEIDSLDPGKKSSKVNKICDACLQIFKAKTRENVQNIITAHVCKSPPALDDGLLVLASLMKDSSPLVEKAVEHICFLADVNKLYNNALGLYDIDLALLVVQRSQKDPREYLPFLQNLQEMSSIRRQFSIDDFLGRHDKALSWLHESDSYSEFQAYTQKHSLYPVALSLCRYNETKHADIMLLYAMYLESKSEYSSAALAYEALSDYTKATSCYLILGSSYWRQALFCALSQSPPVSGSALTDIATNLYEALIECKDYYSAATIQLEYLSSVSGACHAFCKGYYFSEAFHLSAYKQQPELVHSIIDPGLIECFASSTELLADCKAQIMAQAPRIRELRQKAMEDPLAFYQGERGGGDVDIPDDISVVPSSNLSTSRSLFTRYTGKSGKNTIGTTTSRATSKHRKKEEKKRAQGKKGSIYEEEYLVNSIERLIKRVESARGDIDKLLKGMVRRGMWERARALELALENLIKLYTSIVPEVFNLNNETPEINREQDRPIGAVTAIQVEREELGDHKDIPIIAPFKKISLLG</sequence>
<feature type="domain" description="ELP1 three-helical bundle" evidence="11">
    <location>
        <begin position="1091"/>
        <end position="1268"/>
    </location>
</feature>
<feature type="region of interest" description="Disordered" evidence="6">
    <location>
        <begin position="1174"/>
        <end position="1203"/>
    </location>
</feature>
<dbReference type="PANTHER" id="PTHR12747">
    <property type="entry name" value="ELONGATOR COMPLEX PROTEIN 1"/>
    <property type="match status" value="1"/>
</dbReference>
<comment type="caution">
    <text evidence="12">The sequence shown here is derived from an EMBL/GenBank/DDBJ whole genome shotgun (WGS) entry which is preliminary data.</text>
</comment>
<comment type="subcellular location">
    <subcellularLocation>
        <location evidence="5">Cytoplasm</location>
    </subcellularLocation>
    <subcellularLocation>
        <location evidence="5">Nucleus</location>
    </subcellularLocation>
</comment>
<dbReference type="Pfam" id="PF23878">
    <property type="entry name" value="TPR_ELP1"/>
    <property type="match status" value="1"/>
</dbReference>
<dbReference type="Pfam" id="PF04762">
    <property type="entry name" value="Beta-prop_ELP1_1st"/>
    <property type="match status" value="1"/>
</dbReference>
<evidence type="ECO:0000259" key="10">
    <source>
        <dbReference type="Pfam" id="PF23925"/>
    </source>
</evidence>
<dbReference type="OrthoDB" id="40048at2759"/>
<dbReference type="GO" id="GO:0033588">
    <property type="term" value="C:elongator holoenzyme complex"/>
    <property type="evidence" value="ECO:0007669"/>
    <property type="project" value="InterPro"/>
</dbReference>
<dbReference type="PANTHER" id="PTHR12747:SF0">
    <property type="entry name" value="ELONGATOR COMPLEX PROTEIN 1"/>
    <property type="match status" value="1"/>
</dbReference>
<evidence type="ECO:0000256" key="4">
    <source>
        <dbReference type="ARBA" id="ARBA00022694"/>
    </source>
</evidence>
<feature type="domain" description="ELP1 first N-terminal beta-propeller" evidence="7">
    <location>
        <begin position="1"/>
        <end position="360"/>
    </location>
</feature>
<dbReference type="GO" id="GO:0002926">
    <property type="term" value="P:tRNA wobble base 5-methoxycarbonylmethyl-2-thiouridinylation"/>
    <property type="evidence" value="ECO:0007669"/>
    <property type="project" value="TreeGrafter"/>
</dbReference>
<keyword evidence="13" id="KW-1185">Reference proteome</keyword>
<dbReference type="EMBL" id="MCFK01002440">
    <property type="protein sequence ID" value="RKF63648.1"/>
    <property type="molecule type" value="Genomic_DNA"/>
</dbReference>
<dbReference type="GO" id="GO:0000049">
    <property type="term" value="F:tRNA binding"/>
    <property type="evidence" value="ECO:0007669"/>
    <property type="project" value="TreeGrafter"/>
</dbReference>
<evidence type="ECO:0000256" key="2">
    <source>
        <dbReference type="ARBA" id="ARBA00006086"/>
    </source>
</evidence>
<evidence type="ECO:0000259" key="8">
    <source>
        <dbReference type="Pfam" id="PF23797"/>
    </source>
</evidence>
<evidence type="ECO:0000256" key="3">
    <source>
        <dbReference type="ARBA" id="ARBA00022490"/>
    </source>
</evidence>
<protein>
    <recommendedName>
        <fullName evidence="5">Elongator complex protein 1</fullName>
    </recommendedName>
</protein>
<evidence type="ECO:0000259" key="9">
    <source>
        <dbReference type="Pfam" id="PF23878"/>
    </source>
</evidence>
<evidence type="ECO:0000313" key="13">
    <source>
        <dbReference type="Proteomes" id="UP000286134"/>
    </source>
</evidence>
<dbReference type="Pfam" id="PF23936">
    <property type="entry name" value="HB_ELP1"/>
    <property type="match status" value="1"/>
</dbReference>
<keyword evidence="4" id="KW-0819">tRNA processing</keyword>
<gene>
    <name evidence="12" type="ORF">OnM2_024048</name>
</gene>
<dbReference type="GO" id="GO:0005634">
    <property type="term" value="C:nucleus"/>
    <property type="evidence" value="ECO:0007669"/>
    <property type="project" value="UniProtKB-SubCell"/>
</dbReference>
<dbReference type="InterPro" id="IPR056164">
    <property type="entry name" value="Beta-prop_ELP1_1st"/>
</dbReference>
<feature type="compositionally biased region" description="Polar residues" evidence="6">
    <location>
        <begin position="1176"/>
        <end position="1188"/>
    </location>
</feature>
<dbReference type="InterPro" id="IPR006849">
    <property type="entry name" value="Elp1"/>
</dbReference>
<dbReference type="InterPro" id="IPR056165">
    <property type="entry name" value="Beta-prop_ELP1_2nd"/>
</dbReference>
<dbReference type="SUPFAM" id="SSF69322">
    <property type="entry name" value="Tricorn protease domain 2"/>
    <property type="match status" value="1"/>
</dbReference>
<accession>A0A420I1T0</accession>
<dbReference type="InterPro" id="IPR056169">
    <property type="entry name" value="HB_ELP1"/>
</dbReference>
<dbReference type="InterPro" id="IPR056166">
    <property type="entry name" value="TPR_ELP1"/>
</dbReference>
<evidence type="ECO:0000259" key="11">
    <source>
        <dbReference type="Pfam" id="PF23936"/>
    </source>
</evidence>
<dbReference type="Pfam" id="PF23797">
    <property type="entry name" value="Beta-prop_ELP1_2nd"/>
    <property type="match status" value="1"/>
</dbReference>
<dbReference type="STRING" id="212602.A0A420I1T0"/>
<evidence type="ECO:0000259" key="7">
    <source>
        <dbReference type="Pfam" id="PF04762"/>
    </source>
</evidence>
<dbReference type="Proteomes" id="UP000286134">
    <property type="component" value="Unassembled WGS sequence"/>
</dbReference>
<feature type="domain" description="ELP1 TPR" evidence="9">
    <location>
        <begin position="917"/>
        <end position="1078"/>
    </location>
</feature>
<organism evidence="12 13">
    <name type="scientific">Erysiphe neolycopersici</name>
    <dbReference type="NCBI Taxonomy" id="212602"/>
    <lineage>
        <taxon>Eukaryota</taxon>
        <taxon>Fungi</taxon>
        <taxon>Dikarya</taxon>
        <taxon>Ascomycota</taxon>
        <taxon>Pezizomycotina</taxon>
        <taxon>Leotiomycetes</taxon>
        <taxon>Erysiphales</taxon>
        <taxon>Erysiphaceae</taxon>
        <taxon>Erysiphe</taxon>
    </lineage>
</organism>